<dbReference type="AlphaFoldDB" id="A0A1Y2DHR0"/>
<protein>
    <submittedName>
        <fullName evidence="2">Uncharacterized protein</fullName>
    </submittedName>
</protein>
<feature type="compositionally biased region" description="Acidic residues" evidence="1">
    <location>
        <begin position="172"/>
        <end position="186"/>
    </location>
</feature>
<feature type="region of interest" description="Disordered" evidence="1">
    <location>
        <begin position="1"/>
        <end position="51"/>
    </location>
</feature>
<feature type="region of interest" description="Disordered" evidence="1">
    <location>
        <begin position="359"/>
        <end position="378"/>
    </location>
</feature>
<dbReference type="Proteomes" id="UP000193467">
    <property type="component" value="Unassembled WGS sequence"/>
</dbReference>
<feature type="region of interest" description="Disordered" evidence="1">
    <location>
        <begin position="142"/>
        <end position="195"/>
    </location>
</feature>
<name>A0A1Y2DHR0_9BASI</name>
<feature type="compositionally biased region" description="Acidic residues" evidence="1">
    <location>
        <begin position="148"/>
        <end position="159"/>
    </location>
</feature>
<evidence type="ECO:0000313" key="3">
    <source>
        <dbReference type="Proteomes" id="UP000193467"/>
    </source>
</evidence>
<dbReference type="EMBL" id="MCGR01000078">
    <property type="protein sequence ID" value="ORY58676.1"/>
    <property type="molecule type" value="Genomic_DNA"/>
</dbReference>
<comment type="caution">
    <text evidence="2">The sequence shown here is derived from an EMBL/GenBank/DDBJ whole genome shotgun (WGS) entry which is preliminary data.</text>
</comment>
<organism evidence="2 3">
    <name type="scientific">Leucosporidium creatinivorum</name>
    <dbReference type="NCBI Taxonomy" id="106004"/>
    <lineage>
        <taxon>Eukaryota</taxon>
        <taxon>Fungi</taxon>
        <taxon>Dikarya</taxon>
        <taxon>Basidiomycota</taxon>
        <taxon>Pucciniomycotina</taxon>
        <taxon>Microbotryomycetes</taxon>
        <taxon>Leucosporidiales</taxon>
        <taxon>Leucosporidium</taxon>
    </lineage>
</organism>
<feature type="region of interest" description="Disordered" evidence="1">
    <location>
        <begin position="77"/>
        <end position="124"/>
    </location>
</feature>
<gene>
    <name evidence="2" type="ORF">BCR35DRAFT_309407</name>
</gene>
<evidence type="ECO:0000313" key="2">
    <source>
        <dbReference type="EMBL" id="ORY58676.1"/>
    </source>
</evidence>
<reference evidence="2 3" key="1">
    <citation type="submission" date="2016-07" db="EMBL/GenBank/DDBJ databases">
        <title>Pervasive Adenine N6-methylation of Active Genes in Fungi.</title>
        <authorList>
            <consortium name="DOE Joint Genome Institute"/>
            <person name="Mondo S.J."/>
            <person name="Dannebaum R.O."/>
            <person name="Kuo R.C."/>
            <person name="Labutti K."/>
            <person name="Haridas S."/>
            <person name="Kuo A."/>
            <person name="Salamov A."/>
            <person name="Ahrendt S.R."/>
            <person name="Lipzen A."/>
            <person name="Sullivan W."/>
            <person name="Andreopoulos W.B."/>
            <person name="Clum A."/>
            <person name="Lindquist E."/>
            <person name="Daum C."/>
            <person name="Ramamoorthy G.K."/>
            <person name="Gryganskyi A."/>
            <person name="Culley D."/>
            <person name="Magnuson J.K."/>
            <person name="James T.Y."/>
            <person name="O'Malley M.A."/>
            <person name="Stajich J.E."/>
            <person name="Spatafora J.W."/>
            <person name="Visel A."/>
            <person name="Grigoriev I.V."/>
        </authorList>
    </citation>
    <scope>NUCLEOTIDE SEQUENCE [LARGE SCALE GENOMIC DNA]</scope>
    <source>
        <strain evidence="2 3">62-1032</strain>
    </source>
</reference>
<proteinExistence type="predicted"/>
<evidence type="ECO:0000256" key="1">
    <source>
        <dbReference type="SAM" id="MobiDB-lite"/>
    </source>
</evidence>
<dbReference type="InParanoid" id="A0A1Y2DHR0"/>
<sequence length="378" mass="40836">MGRLSQPSKPSAPKHQRTSLSLFTHPRFAPLLGSNKKATAAQPTKARSPVSRLSLQAGLGWSGSKLKVSSKAKSRSRFSLGAFPLPSSQQQQQQQSKSHHRRKSDLFDLPPAPSRHKASPVVAAAPRRGSLFGAAFGLGGGALGLGDSADEEDSEDDGGESGFGESGSSGSDSEDESESEQDENEEGRERRGRMRRGEFALRSIARSYDAPNSPFLDPGFEKKKLKQLSRGPLFTYPAADLAEKEQVLSKACERSKVLYIEGMADAMQVELLKTIDAMEQRVQRGTSQLRQGKDKVVEELIGNFEQARLALDRLSSLSDQLLTSRKELAGELSSSREATTTKLDTLSRNYVDTCLALRKSLPGGGESGSKKSGGGKKR</sequence>
<feature type="compositionally biased region" description="Low complexity" evidence="1">
    <location>
        <begin position="87"/>
        <end position="96"/>
    </location>
</feature>
<accession>A0A1Y2DHR0</accession>
<keyword evidence="3" id="KW-1185">Reference proteome</keyword>